<reference evidence="5 6" key="1">
    <citation type="submission" date="2020-07" db="EMBL/GenBank/DDBJ databases">
        <title>Sequencing the genomes of 1000 actinobacteria strains.</title>
        <authorList>
            <person name="Klenk H.-P."/>
        </authorList>
    </citation>
    <scope>NUCLEOTIDE SEQUENCE [LARGE SCALE GENOMIC DNA]</scope>
    <source>
        <strain evidence="5 6">DSM 45772</strain>
    </source>
</reference>
<dbReference type="InterPro" id="IPR025736">
    <property type="entry name" value="PucR_C-HTH_dom"/>
</dbReference>
<dbReference type="Proteomes" id="UP000535890">
    <property type="component" value="Unassembled WGS sequence"/>
</dbReference>
<dbReference type="InterPro" id="IPR051448">
    <property type="entry name" value="CdaR-like_regulators"/>
</dbReference>
<evidence type="ECO:0000313" key="6">
    <source>
        <dbReference type="Proteomes" id="UP000535890"/>
    </source>
</evidence>
<evidence type="ECO:0000259" key="3">
    <source>
        <dbReference type="Pfam" id="PF13556"/>
    </source>
</evidence>
<dbReference type="PANTHER" id="PTHR33744:SF1">
    <property type="entry name" value="DNA-BINDING TRANSCRIPTIONAL ACTIVATOR ADER"/>
    <property type="match status" value="1"/>
</dbReference>
<comment type="similarity">
    <text evidence="1">Belongs to the CdaR family.</text>
</comment>
<dbReference type="EMBL" id="JACCBN010000001">
    <property type="protein sequence ID" value="NYD37424.1"/>
    <property type="molecule type" value="Genomic_DNA"/>
</dbReference>
<evidence type="ECO:0000256" key="1">
    <source>
        <dbReference type="ARBA" id="ARBA00006754"/>
    </source>
</evidence>
<dbReference type="InterPro" id="IPR041522">
    <property type="entry name" value="CdaR_GGDEF"/>
</dbReference>
<proteinExistence type="inferred from homology"/>
<sequence length="478" mass="51356">MRTTTRNGHDPVGRDRAPLGPQPGPALPPTAEVEAALARDYRFQAALGEALTGEFPEQGLADVLHDHLGRAVSVEDPFGRVLARAGADGRTPDTRLTRPQRDGVLDGARRGVRALRVGDRLICVVGSPGTVLGLIVVLDPEGVLDPAGTSEQVDAELGSFRTGAMHAIGLTVGALTMHLLHRRRLATTELRLRHDLVEAVLLECDPGDLEPEVDRRVGRASALSHDLTGPHRVLAVRPGHGGWPGDGSVGDLMEQAARRLDMAFLGTLRGRTAVLVCGTPGPWRGGDGSATGPWSDRARGRRSDEPWRVVHDVFADVLREAPAIGVGGFVERPEHLPRSYREAMQALTVGTRRADTGGLTAFEDLGLFRLLATPEGRREAGAFVEDWLGSLLAYDVERQADLVHTLEVYLDQGGNYDATAAALHIHRSTLRYRLGRIRELSGHDLADVETRLNLHVAVRAAVIAEPPVLPTGGRPPSS</sequence>
<feature type="region of interest" description="Disordered" evidence="2">
    <location>
        <begin position="1"/>
        <end position="28"/>
    </location>
</feature>
<feature type="domain" description="PucR C-terminal helix-turn-helix" evidence="3">
    <location>
        <begin position="402"/>
        <end position="460"/>
    </location>
</feature>
<dbReference type="Pfam" id="PF17853">
    <property type="entry name" value="GGDEF_2"/>
    <property type="match status" value="1"/>
</dbReference>
<dbReference type="InterPro" id="IPR042070">
    <property type="entry name" value="PucR_C-HTH_sf"/>
</dbReference>
<feature type="domain" description="CdaR GGDEF-like" evidence="4">
    <location>
        <begin position="218"/>
        <end position="349"/>
    </location>
</feature>
<name>A0A7Y9DXT4_9PSEU</name>
<dbReference type="Pfam" id="PF13556">
    <property type="entry name" value="HTH_30"/>
    <property type="match status" value="1"/>
</dbReference>
<dbReference type="Gene3D" id="1.10.10.2840">
    <property type="entry name" value="PucR C-terminal helix-turn-helix domain"/>
    <property type="match status" value="1"/>
</dbReference>
<evidence type="ECO:0000259" key="4">
    <source>
        <dbReference type="Pfam" id="PF17853"/>
    </source>
</evidence>
<comment type="caution">
    <text evidence="5">The sequence shown here is derived from an EMBL/GenBank/DDBJ whole genome shotgun (WGS) entry which is preliminary data.</text>
</comment>
<dbReference type="PANTHER" id="PTHR33744">
    <property type="entry name" value="CARBOHYDRATE DIACID REGULATOR"/>
    <property type="match status" value="1"/>
</dbReference>
<protein>
    <recommendedName>
        <fullName evidence="7">CdaR family transcriptional regulator</fullName>
    </recommendedName>
</protein>
<accession>A0A7Y9DXT4</accession>
<evidence type="ECO:0000313" key="5">
    <source>
        <dbReference type="EMBL" id="NYD37424.1"/>
    </source>
</evidence>
<feature type="compositionally biased region" description="Basic and acidic residues" evidence="2">
    <location>
        <begin position="7"/>
        <end position="17"/>
    </location>
</feature>
<gene>
    <name evidence="5" type="ORF">BJ983_003526</name>
</gene>
<keyword evidence="6" id="KW-1185">Reference proteome</keyword>
<evidence type="ECO:0008006" key="7">
    <source>
        <dbReference type="Google" id="ProtNLM"/>
    </source>
</evidence>
<organism evidence="5 6">
    <name type="scientific">Actinomycetospora corticicola</name>
    <dbReference type="NCBI Taxonomy" id="663602"/>
    <lineage>
        <taxon>Bacteria</taxon>
        <taxon>Bacillati</taxon>
        <taxon>Actinomycetota</taxon>
        <taxon>Actinomycetes</taxon>
        <taxon>Pseudonocardiales</taxon>
        <taxon>Pseudonocardiaceae</taxon>
        <taxon>Actinomycetospora</taxon>
    </lineage>
</organism>
<evidence type="ECO:0000256" key="2">
    <source>
        <dbReference type="SAM" id="MobiDB-lite"/>
    </source>
</evidence>
<dbReference type="AlphaFoldDB" id="A0A7Y9DXT4"/>
<dbReference type="RefSeq" id="WP_343054236.1">
    <property type="nucleotide sequence ID" value="NZ_BAABHP010000025.1"/>
</dbReference>